<dbReference type="EMBL" id="JAGMWN010000003">
    <property type="protein sequence ID" value="MBP5856811.1"/>
    <property type="molecule type" value="Genomic_DNA"/>
</dbReference>
<gene>
    <name evidence="2" type="ORF">KAJ83_07310</name>
</gene>
<comment type="caution">
    <text evidence="2">The sequence shown here is derived from an EMBL/GenBank/DDBJ whole genome shotgun (WGS) entry which is preliminary data.</text>
</comment>
<evidence type="ECO:0000313" key="2">
    <source>
        <dbReference type="EMBL" id="MBP5856811.1"/>
    </source>
</evidence>
<evidence type="ECO:0000313" key="3">
    <source>
        <dbReference type="Proteomes" id="UP000672602"/>
    </source>
</evidence>
<dbReference type="Proteomes" id="UP000672602">
    <property type="component" value="Unassembled WGS sequence"/>
</dbReference>
<sequence>MARIRPLLAAASLSLAACAALTGCTGALKSFGSTSEAFDGAWVGQMNVVSRTRTCIMTRGGIRLTIDGGYMQGNVRQSGGNRRIEGLVQEDGTLSSTTIDAEFDKDTASLTGRFEEMEAEGHWTSEECDGTWSLRKIR</sequence>
<dbReference type="AlphaFoldDB" id="A0A8J7V255"/>
<dbReference type="PROSITE" id="PS51257">
    <property type="entry name" value="PROKAR_LIPOPROTEIN"/>
    <property type="match status" value="1"/>
</dbReference>
<dbReference type="RefSeq" id="WP_210681401.1">
    <property type="nucleotide sequence ID" value="NZ_JAGMWN010000003.1"/>
</dbReference>
<feature type="chain" id="PRO_5035202188" evidence="1">
    <location>
        <begin position="20"/>
        <end position="138"/>
    </location>
</feature>
<protein>
    <submittedName>
        <fullName evidence="2">Uncharacterized protein</fullName>
    </submittedName>
</protein>
<keyword evidence="3" id="KW-1185">Reference proteome</keyword>
<evidence type="ECO:0000256" key="1">
    <source>
        <dbReference type="SAM" id="SignalP"/>
    </source>
</evidence>
<proteinExistence type="predicted"/>
<organism evidence="2 3">
    <name type="scientific">Marivibrio halodurans</name>
    <dbReference type="NCBI Taxonomy" id="2039722"/>
    <lineage>
        <taxon>Bacteria</taxon>
        <taxon>Pseudomonadati</taxon>
        <taxon>Pseudomonadota</taxon>
        <taxon>Alphaproteobacteria</taxon>
        <taxon>Rhodospirillales</taxon>
        <taxon>Rhodospirillaceae</taxon>
        <taxon>Marivibrio</taxon>
    </lineage>
</organism>
<keyword evidence="1" id="KW-0732">Signal</keyword>
<reference evidence="2" key="1">
    <citation type="submission" date="2021-04" db="EMBL/GenBank/DDBJ databases">
        <authorList>
            <person name="Zhang D.-C."/>
        </authorList>
    </citation>
    <scope>NUCLEOTIDE SEQUENCE</scope>
    <source>
        <strain evidence="2">CGMCC 1.15697</strain>
    </source>
</reference>
<feature type="signal peptide" evidence="1">
    <location>
        <begin position="1"/>
        <end position="19"/>
    </location>
</feature>
<accession>A0A8J7V255</accession>
<name>A0A8J7V255_9PROT</name>